<evidence type="ECO:0000256" key="1">
    <source>
        <dbReference type="SAM" id="MobiDB-lite"/>
    </source>
</evidence>
<evidence type="ECO:0000313" key="2">
    <source>
        <dbReference type="EMBL" id="WOG92542.1"/>
    </source>
</evidence>
<dbReference type="AlphaFoldDB" id="A0AAF0WM92"/>
<evidence type="ECO:0008006" key="4">
    <source>
        <dbReference type="Google" id="ProtNLM"/>
    </source>
</evidence>
<keyword evidence="3" id="KW-1185">Reference proteome</keyword>
<dbReference type="Proteomes" id="UP000077755">
    <property type="component" value="Chromosome 3"/>
</dbReference>
<feature type="region of interest" description="Disordered" evidence="1">
    <location>
        <begin position="60"/>
        <end position="95"/>
    </location>
</feature>
<reference evidence="2" key="1">
    <citation type="journal article" date="2016" name="Nat. Genet.">
        <title>A high-quality carrot genome assembly provides new insights into carotenoid accumulation and asterid genome evolution.</title>
        <authorList>
            <person name="Iorizzo M."/>
            <person name="Ellison S."/>
            <person name="Senalik D."/>
            <person name="Zeng P."/>
            <person name="Satapoomin P."/>
            <person name="Huang J."/>
            <person name="Bowman M."/>
            <person name="Iovene M."/>
            <person name="Sanseverino W."/>
            <person name="Cavagnaro P."/>
            <person name="Yildiz M."/>
            <person name="Macko-Podgorni A."/>
            <person name="Moranska E."/>
            <person name="Grzebelus E."/>
            <person name="Grzebelus D."/>
            <person name="Ashrafi H."/>
            <person name="Zheng Z."/>
            <person name="Cheng S."/>
            <person name="Spooner D."/>
            <person name="Van Deynze A."/>
            <person name="Simon P."/>
        </authorList>
    </citation>
    <scope>NUCLEOTIDE SEQUENCE</scope>
    <source>
        <tissue evidence="2">Leaf</tissue>
    </source>
</reference>
<dbReference type="EMBL" id="CP093345">
    <property type="protein sequence ID" value="WOG92542.1"/>
    <property type="molecule type" value="Genomic_DNA"/>
</dbReference>
<sequence length="125" mass="13550">MEMESYEIDCKCGAGKMIRKRSNSEKNRGRMYYICPKAKNGNYREMGLGLQTLFVGGCAHESQSCGASSSGSSGKGKGTDGDDSSTPTPTTEEKRIKALSKALEISQTANRALVDLIHDLTLDDY</sequence>
<proteinExistence type="predicted"/>
<reference evidence="2" key="2">
    <citation type="submission" date="2022-03" db="EMBL/GenBank/DDBJ databases">
        <title>Draft title - Genomic analysis of global carrot germplasm unveils the trajectory of domestication and the origin of high carotenoid orange carrot.</title>
        <authorList>
            <person name="Iorizzo M."/>
            <person name="Ellison S."/>
            <person name="Senalik D."/>
            <person name="Macko-Podgorni A."/>
            <person name="Grzebelus D."/>
            <person name="Bostan H."/>
            <person name="Rolling W."/>
            <person name="Curaba J."/>
            <person name="Simon P."/>
        </authorList>
    </citation>
    <scope>NUCLEOTIDE SEQUENCE</scope>
    <source>
        <tissue evidence="2">Leaf</tissue>
    </source>
</reference>
<accession>A0AAF0WM92</accession>
<organism evidence="2 3">
    <name type="scientific">Daucus carota subsp. sativus</name>
    <name type="common">Carrot</name>
    <dbReference type="NCBI Taxonomy" id="79200"/>
    <lineage>
        <taxon>Eukaryota</taxon>
        <taxon>Viridiplantae</taxon>
        <taxon>Streptophyta</taxon>
        <taxon>Embryophyta</taxon>
        <taxon>Tracheophyta</taxon>
        <taxon>Spermatophyta</taxon>
        <taxon>Magnoliopsida</taxon>
        <taxon>eudicotyledons</taxon>
        <taxon>Gunneridae</taxon>
        <taxon>Pentapetalae</taxon>
        <taxon>asterids</taxon>
        <taxon>campanulids</taxon>
        <taxon>Apiales</taxon>
        <taxon>Apiaceae</taxon>
        <taxon>Apioideae</taxon>
        <taxon>Scandiceae</taxon>
        <taxon>Daucinae</taxon>
        <taxon>Daucus</taxon>
        <taxon>Daucus sect. Daucus</taxon>
    </lineage>
</organism>
<protein>
    <recommendedName>
        <fullName evidence="4">Zinc finger GRF-type domain-containing protein</fullName>
    </recommendedName>
</protein>
<name>A0AAF0WM92_DAUCS</name>
<gene>
    <name evidence="2" type="ORF">DCAR_0311812</name>
</gene>
<evidence type="ECO:0000313" key="3">
    <source>
        <dbReference type="Proteomes" id="UP000077755"/>
    </source>
</evidence>